<feature type="transmembrane region" description="Helical" evidence="1">
    <location>
        <begin position="67"/>
        <end position="83"/>
    </location>
</feature>
<evidence type="ECO:0008006" key="3">
    <source>
        <dbReference type="Google" id="ProtNLM"/>
    </source>
</evidence>
<dbReference type="AlphaFoldDB" id="X1QYE2"/>
<organism evidence="2">
    <name type="scientific">marine sediment metagenome</name>
    <dbReference type="NCBI Taxonomy" id="412755"/>
    <lineage>
        <taxon>unclassified sequences</taxon>
        <taxon>metagenomes</taxon>
        <taxon>ecological metagenomes</taxon>
    </lineage>
</organism>
<gene>
    <name evidence="2" type="ORF">S12H4_04578</name>
</gene>
<name>X1QYE2_9ZZZZ</name>
<protein>
    <recommendedName>
        <fullName evidence="3">Lipoprotein</fullName>
    </recommendedName>
</protein>
<keyword evidence="1" id="KW-1133">Transmembrane helix</keyword>
<sequence>MKRLVCLLLVVSITGAGCAGADPNPIAMYLPGDEKKSCSVLKAEVANIGKGIAIRKSRQSKKEGENILWFVGGCFVIVPWFFMDVKGAERAEIDALQQRKDALLVIAADKDCGF</sequence>
<reference evidence="2" key="1">
    <citation type="journal article" date="2014" name="Front. Microbiol.">
        <title>High frequency of phylogenetically diverse reductive dehalogenase-homologous genes in deep subseafloor sedimentary metagenomes.</title>
        <authorList>
            <person name="Kawai M."/>
            <person name="Futagami T."/>
            <person name="Toyoda A."/>
            <person name="Takaki Y."/>
            <person name="Nishi S."/>
            <person name="Hori S."/>
            <person name="Arai W."/>
            <person name="Tsubouchi T."/>
            <person name="Morono Y."/>
            <person name="Uchiyama I."/>
            <person name="Ito T."/>
            <person name="Fujiyama A."/>
            <person name="Inagaki F."/>
            <person name="Takami H."/>
        </authorList>
    </citation>
    <scope>NUCLEOTIDE SEQUENCE</scope>
    <source>
        <strain evidence="2">Expedition CK06-06</strain>
    </source>
</reference>
<proteinExistence type="predicted"/>
<evidence type="ECO:0000313" key="2">
    <source>
        <dbReference type="EMBL" id="GAI59831.1"/>
    </source>
</evidence>
<accession>X1QYE2</accession>
<evidence type="ECO:0000256" key="1">
    <source>
        <dbReference type="SAM" id="Phobius"/>
    </source>
</evidence>
<dbReference type="PROSITE" id="PS51257">
    <property type="entry name" value="PROKAR_LIPOPROTEIN"/>
    <property type="match status" value="1"/>
</dbReference>
<keyword evidence="1" id="KW-0812">Transmembrane</keyword>
<keyword evidence="1" id="KW-0472">Membrane</keyword>
<dbReference type="EMBL" id="BARW01001430">
    <property type="protein sequence ID" value="GAI59831.1"/>
    <property type="molecule type" value="Genomic_DNA"/>
</dbReference>
<comment type="caution">
    <text evidence="2">The sequence shown here is derived from an EMBL/GenBank/DDBJ whole genome shotgun (WGS) entry which is preliminary data.</text>
</comment>